<reference evidence="1 2" key="1">
    <citation type="submission" date="2021-06" db="EMBL/GenBank/DDBJ databases">
        <authorList>
            <person name="Palmer J.M."/>
        </authorList>
    </citation>
    <scope>NUCLEOTIDE SEQUENCE [LARGE SCALE GENOMIC DNA]</scope>
    <source>
        <strain evidence="2">if_2019</strain>
        <tissue evidence="1">Muscle</tissue>
    </source>
</reference>
<keyword evidence="2" id="KW-1185">Reference proteome</keyword>
<sequence length="127" mass="13976">MKSLGGTHKRCGSSSVMETALGKLPPRFYLCSWSQKSVTCRNVSVFLQRYFRFNKAFSTESTPSSCAFESQNKTELIFKPSPCWMCGNHISPPHQSIDGGPDTEPRGVSCACLCARPNFCLLGGPIF</sequence>
<accession>A0ABV0T6S6</accession>
<gene>
    <name evidence="1" type="ORF">ILYODFUR_010035</name>
</gene>
<protein>
    <submittedName>
        <fullName evidence="1">Uncharacterized protein</fullName>
    </submittedName>
</protein>
<evidence type="ECO:0000313" key="1">
    <source>
        <dbReference type="EMBL" id="MEQ2228550.1"/>
    </source>
</evidence>
<organism evidence="1 2">
    <name type="scientific">Ilyodon furcidens</name>
    <name type="common">goldbreast splitfin</name>
    <dbReference type="NCBI Taxonomy" id="33524"/>
    <lineage>
        <taxon>Eukaryota</taxon>
        <taxon>Metazoa</taxon>
        <taxon>Chordata</taxon>
        <taxon>Craniata</taxon>
        <taxon>Vertebrata</taxon>
        <taxon>Euteleostomi</taxon>
        <taxon>Actinopterygii</taxon>
        <taxon>Neopterygii</taxon>
        <taxon>Teleostei</taxon>
        <taxon>Neoteleostei</taxon>
        <taxon>Acanthomorphata</taxon>
        <taxon>Ovalentaria</taxon>
        <taxon>Atherinomorphae</taxon>
        <taxon>Cyprinodontiformes</taxon>
        <taxon>Goodeidae</taxon>
        <taxon>Ilyodon</taxon>
    </lineage>
</organism>
<name>A0ABV0T6S6_9TELE</name>
<comment type="caution">
    <text evidence="1">The sequence shown here is derived from an EMBL/GenBank/DDBJ whole genome shotgun (WGS) entry which is preliminary data.</text>
</comment>
<evidence type="ECO:0000313" key="2">
    <source>
        <dbReference type="Proteomes" id="UP001482620"/>
    </source>
</evidence>
<proteinExistence type="predicted"/>
<dbReference type="Proteomes" id="UP001482620">
    <property type="component" value="Unassembled WGS sequence"/>
</dbReference>
<dbReference type="EMBL" id="JAHRIQ010023887">
    <property type="protein sequence ID" value="MEQ2228550.1"/>
    <property type="molecule type" value="Genomic_DNA"/>
</dbReference>